<keyword evidence="2" id="KW-1133">Transmembrane helix</keyword>
<keyword evidence="2" id="KW-0812">Transmembrane</keyword>
<dbReference type="EMBL" id="JAUEPN010000008">
    <property type="protein sequence ID" value="KAK3291769.1"/>
    <property type="molecule type" value="Genomic_DNA"/>
</dbReference>
<name>A0AAE0LP33_9PEZI</name>
<feature type="region of interest" description="Disordered" evidence="1">
    <location>
        <begin position="196"/>
        <end position="260"/>
    </location>
</feature>
<gene>
    <name evidence="3" type="ORF">B0H64DRAFT_445799</name>
</gene>
<protein>
    <submittedName>
        <fullName evidence="3">Uncharacterized protein</fullName>
    </submittedName>
</protein>
<keyword evidence="4" id="KW-1185">Reference proteome</keyword>
<keyword evidence="2" id="KW-0472">Membrane</keyword>
<dbReference type="AlphaFoldDB" id="A0AAE0LP33"/>
<dbReference type="GeneID" id="87843821"/>
<comment type="caution">
    <text evidence="3">The sequence shown here is derived from an EMBL/GenBank/DDBJ whole genome shotgun (WGS) entry which is preliminary data.</text>
</comment>
<feature type="compositionally biased region" description="Pro residues" evidence="1">
    <location>
        <begin position="155"/>
        <end position="168"/>
    </location>
</feature>
<feature type="compositionally biased region" description="Pro residues" evidence="1">
    <location>
        <begin position="213"/>
        <end position="223"/>
    </location>
</feature>
<feature type="compositionally biased region" description="Low complexity" evidence="1">
    <location>
        <begin position="237"/>
        <end position="253"/>
    </location>
</feature>
<feature type="compositionally biased region" description="Low complexity" evidence="1">
    <location>
        <begin position="33"/>
        <end position="44"/>
    </location>
</feature>
<evidence type="ECO:0000256" key="2">
    <source>
        <dbReference type="SAM" id="Phobius"/>
    </source>
</evidence>
<feature type="compositionally biased region" description="Polar residues" evidence="1">
    <location>
        <begin position="117"/>
        <end position="130"/>
    </location>
</feature>
<reference evidence="3" key="2">
    <citation type="submission" date="2023-06" db="EMBL/GenBank/DDBJ databases">
        <authorList>
            <consortium name="Lawrence Berkeley National Laboratory"/>
            <person name="Haridas S."/>
            <person name="Hensen N."/>
            <person name="Bonometti L."/>
            <person name="Westerberg I."/>
            <person name="Brannstrom I.O."/>
            <person name="Guillou S."/>
            <person name="Cros-Aarteil S."/>
            <person name="Calhoun S."/>
            <person name="Kuo A."/>
            <person name="Mondo S."/>
            <person name="Pangilinan J."/>
            <person name="Riley R."/>
            <person name="Labutti K."/>
            <person name="Andreopoulos B."/>
            <person name="Lipzen A."/>
            <person name="Chen C."/>
            <person name="Yanf M."/>
            <person name="Daum C."/>
            <person name="Ng V."/>
            <person name="Clum A."/>
            <person name="Steindorff A."/>
            <person name="Ohm R."/>
            <person name="Martin F."/>
            <person name="Silar P."/>
            <person name="Natvig D."/>
            <person name="Lalanne C."/>
            <person name="Gautier V."/>
            <person name="Ament-Velasquez S.L."/>
            <person name="Kruys A."/>
            <person name="Hutchinson M.I."/>
            <person name="Powell A.J."/>
            <person name="Barry K."/>
            <person name="Miller A.N."/>
            <person name="Grigoriev I.V."/>
            <person name="Debuchy R."/>
            <person name="Gladieux P."/>
            <person name="Thoren M.H."/>
            <person name="Johannesson H."/>
        </authorList>
    </citation>
    <scope>NUCLEOTIDE SEQUENCE</scope>
    <source>
        <strain evidence="3">CBS 168.71</strain>
    </source>
</reference>
<evidence type="ECO:0000256" key="1">
    <source>
        <dbReference type="SAM" id="MobiDB-lite"/>
    </source>
</evidence>
<feature type="transmembrane region" description="Helical" evidence="2">
    <location>
        <begin position="277"/>
        <end position="301"/>
    </location>
</feature>
<evidence type="ECO:0000313" key="3">
    <source>
        <dbReference type="EMBL" id="KAK3291769.1"/>
    </source>
</evidence>
<reference evidence="3" key="1">
    <citation type="journal article" date="2023" name="Mol. Phylogenet. Evol.">
        <title>Genome-scale phylogeny and comparative genomics of the fungal order Sordariales.</title>
        <authorList>
            <person name="Hensen N."/>
            <person name="Bonometti L."/>
            <person name="Westerberg I."/>
            <person name="Brannstrom I.O."/>
            <person name="Guillou S."/>
            <person name="Cros-Aarteil S."/>
            <person name="Calhoun S."/>
            <person name="Haridas S."/>
            <person name="Kuo A."/>
            <person name="Mondo S."/>
            <person name="Pangilinan J."/>
            <person name="Riley R."/>
            <person name="LaButti K."/>
            <person name="Andreopoulos B."/>
            <person name="Lipzen A."/>
            <person name="Chen C."/>
            <person name="Yan M."/>
            <person name="Daum C."/>
            <person name="Ng V."/>
            <person name="Clum A."/>
            <person name="Steindorff A."/>
            <person name="Ohm R.A."/>
            <person name="Martin F."/>
            <person name="Silar P."/>
            <person name="Natvig D.O."/>
            <person name="Lalanne C."/>
            <person name="Gautier V."/>
            <person name="Ament-Velasquez S.L."/>
            <person name="Kruys A."/>
            <person name="Hutchinson M.I."/>
            <person name="Powell A.J."/>
            <person name="Barry K."/>
            <person name="Miller A.N."/>
            <person name="Grigoriev I.V."/>
            <person name="Debuchy R."/>
            <person name="Gladieux P."/>
            <person name="Hiltunen Thoren M."/>
            <person name="Johannesson H."/>
        </authorList>
    </citation>
    <scope>NUCLEOTIDE SEQUENCE</scope>
    <source>
        <strain evidence="3">CBS 168.71</strain>
    </source>
</reference>
<proteinExistence type="predicted"/>
<feature type="region of interest" description="Disordered" evidence="1">
    <location>
        <begin position="1"/>
        <end position="184"/>
    </location>
</feature>
<evidence type="ECO:0000313" key="4">
    <source>
        <dbReference type="Proteomes" id="UP001278766"/>
    </source>
</evidence>
<dbReference type="Proteomes" id="UP001278766">
    <property type="component" value="Unassembled WGS sequence"/>
</dbReference>
<sequence length="302" mass="32935">MYPMEGNGRPLHLQAGSYTAHARSSSRTSWDGVRVPQPSSRTPSQSPPQSPVRRSNRPRPASAISLPDHALGRPTALANRWSYDRERMPSPPPPARGSRPGTPLDDWEALEAAFSRPASTLIESRSSTRPPSILSASAELGGHSHSASTPTLRVHPPPPGDNPQPHPQQYPQEQQHHHPRPRQPYHLLTPQEMELLAHPPPLQPPMTASPHSPESPLPSPSPTPKHTNRQPQPQPYTTAKNDNNNNNDTTRNGTNEKESSCTNLCELTPARQVCGRFGAWVVGMAIPVTFAGVMGCMLGVCR</sequence>
<accession>A0AAE0LP33</accession>
<organism evidence="3 4">
    <name type="scientific">Chaetomium fimeti</name>
    <dbReference type="NCBI Taxonomy" id="1854472"/>
    <lineage>
        <taxon>Eukaryota</taxon>
        <taxon>Fungi</taxon>
        <taxon>Dikarya</taxon>
        <taxon>Ascomycota</taxon>
        <taxon>Pezizomycotina</taxon>
        <taxon>Sordariomycetes</taxon>
        <taxon>Sordariomycetidae</taxon>
        <taxon>Sordariales</taxon>
        <taxon>Chaetomiaceae</taxon>
        <taxon>Chaetomium</taxon>
    </lineage>
</organism>
<dbReference type="RefSeq" id="XP_062655283.1">
    <property type="nucleotide sequence ID" value="XM_062806873.1"/>
</dbReference>